<dbReference type="InterPro" id="IPR051052">
    <property type="entry name" value="Diverse_substrate_MTase"/>
</dbReference>
<dbReference type="RefSeq" id="WP_201953739.1">
    <property type="nucleotide sequence ID" value="NZ_JAERRJ010000012.1"/>
</dbReference>
<evidence type="ECO:0000313" key="3">
    <source>
        <dbReference type="EMBL" id="MBL1078403.1"/>
    </source>
</evidence>
<organism evidence="3 4">
    <name type="scientific">Nocardia acididurans</name>
    <dbReference type="NCBI Taxonomy" id="2802282"/>
    <lineage>
        <taxon>Bacteria</taxon>
        <taxon>Bacillati</taxon>
        <taxon>Actinomycetota</taxon>
        <taxon>Actinomycetes</taxon>
        <taxon>Mycobacteriales</taxon>
        <taxon>Nocardiaceae</taxon>
        <taxon>Nocardia</taxon>
    </lineage>
</organism>
<comment type="caution">
    <text evidence="3">The sequence shown here is derived from an EMBL/GenBank/DDBJ whole genome shotgun (WGS) entry which is preliminary data.</text>
</comment>
<dbReference type="Pfam" id="PF13489">
    <property type="entry name" value="Methyltransf_23"/>
    <property type="match status" value="1"/>
</dbReference>
<name>A0ABS1MCL8_9NOCA</name>
<dbReference type="EMBL" id="JAERRJ010000012">
    <property type="protein sequence ID" value="MBL1078403.1"/>
    <property type="molecule type" value="Genomic_DNA"/>
</dbReference>
<dbReference type="SUPFAM" id="SSF53335">
    <property type="entry name" value="S-adenosyl-L-methionine-dependent methyltransferases"/>
    <property type="match status" value="1"/>
</dbReference>
<keyword evidence="4" id="KW-1185">Reference proteome</keyword>
<accession>A0ABS1MCL8</accession>
<reference evidence="3 4" key="1">
    <citation type="submission" date="2021-01" db="EMBL/GenBank/DDBJ databases">
        <title>WGS of actinomycetes isolated from Thailand.</title>
        <authorList>
            <person name="Thawai C."/>
        </authorList>
    </citation>
    <scope>NUCLEOTIDE SEQUENCE [LARGE SCALE GENOMIC DNA]</scope>
    <source>
        <strain evidence="3 4">LPG 2</strain>
    </source>
</reference>
<dbReference type="GO" id="GO:0032259">
    <property type="term" value="P:methylation"/>
    <property type="evidence" value="ECO:0007669"/>
    <property type="project" value="UniProtKB-KW"/>
</dbReference>
<dbReference type="PANTHER" id="PTHR44942">
    <property type="entry name" value="METHYLTRANSF_11 DOMAIN-CONTAINING PROTEIN"/>
    <property type="match status" value="1"/>
</dbReference>
<evidence type="ECO:0000313" key="4">
    <source>
        <dbReference type="Proteomes" id="UP000602198"/>
    </source>
</evidence>
<sequence length="270" mass="29666">MPISASGGRPGNPDDPHAARRMAESFGVDAGRYDRTRPRYPEAMVERIIAASPGREILDVGCGTGIAARQFQRAGCAVLGVEPDSRMAEFARRRGVAVEVCAFETWEPGERRFDVVTAGQAWHWIEPVAGTRKAAHSLRLGGRLALFWNSDQPPAAVTEPLREIYRRLLPDAPVNRLHSTEDAYSTLGDKASEGIRRGGGFSEPEVWSIPYERRYSRDEYVDLLPTQGLHTRLPAPALNEILTTAATAIDEMGGEFLMRGRTVVVTAVRA</sequence>
<dbReference type="CDD" id="cd02440">
    <property type="entry name" value="AdoMet_MTases"/>
    <property type="match status" value="1"/>
</dbReference>
<dbReference type="InterPro" id="IPR029063">
    <property type="entry name" value="SAM-dependent_MTases_sf"/>
</dbReference>
<keyword evidence="2" id="KW-0808">Transferase</keyword>
<keyword evidence="1 3" id="KW-0489">Methyltransferase</keyword>
<evidence type="ECO:0000256" key="1">
    <source>
        <dbReference type="ARBA" id="ARBA00022603"/>
    </source>
</evidence>
<dbReference type="PANTHER" id="PTHR44942:SF4">
    <property type="entry name" value="METHYLTRANSFERASE TYPE 11 DOMAIN-CONTAINING PROTEIN"/>
    <property type="match status" value="1"/>
</dbReference>
<protein>
    <submittedName>
        <fullName evidence="3">Class I SAM-dependent methyltransferase</fullName>
    </submittedName>
</protein>
<dbReference type="Gene3D" id="3.40.50.150">
    <property type="entry name" value="Vaccinia Virus protein VP39"/>
    <property type="match status" value="1"/>
</dbReference>
<proteinExistence type="predicted"/>
<dbReference type="GO" id="GO:0008168">
    <property type="term" value="F:methyltransferase activity"/>
    <property type="evidence" value="ECO:0007669"/>
    <property type="project" value="UniProtKB-KW"/>
</dbReference>
<gene>
    <name evidence="3" type="ORF">JK358_28755</name>
</gene>
<evidence type="ECO:0000256" key="2">
    <source>
        <dbReference type="ARBA" id="ARBA00022679"/>
    </source>
</evidence>
<dbReference type="Proteomes" id="UP000602198">
    <property type="component" value="Unassembled WGS sequence"/>
</dbReference>